<dbReference type="InterPro" id="IPR017946">
    <property type="entry name" value="PLC-like_Pdiesterase_TIM-brl"/>
</dbReference>
<dbReference type="PATRIC" id="fig|292.27.peg.4106"/>
<dbReference type="EMBL" id="LDWR01000034">
    <property type="protein sequence ID" value="KML54770.1"/>
    <property type="molecule type" value="Genomic_DNA"/>
</dbReference>
<proteinExistence type="predicted"/>
<dbReference type="SUPFAM" id="SSF51695">
    <property type="entry name" value="PLC-like phosphodiesterases"/>
    <property type="match status" value="1"/>
</dbReference>
<name>A0A0J5ZN59_BURCE</name>
<dbReference type="GO" id="GO:0006629">
    <property type="term" value="P:lipid metabolic process"/>
    <property type="evidence" value="ECO:0007669"/>
    <property type="project" value="InterPro"/>
</dbReference>
<reference evidence="2 3" key="1">
    <citation type="submission" date="2015-05" db="EMBL/GenBank/DDBJ databases">
        <title>Draft genome of Burkholderia cepacia LK29.</title>
        <authorList>
            <person name="Chan X.Y."/>
        </authorList>
    </citation>
    <scope>NUCLEOTIDE SEQUENCE [LARGE SCALE GENOMIC DNA]</scope>
    <source>
        <strain evidence="2 3">LK29</strain>
    </source>
</reference>
<keyword evidence="2" id="KW-0378">Hydrolase</keyword>
<evidence type="ECO:0000313" key="3">
    <source>
        <dbReference type="Proteomes" id="UP000036338"/>
    </source>
</evidence>
<dbReference type="GO" id="GO:0008889">
    <property type="term" value="F:glycerophosphodiester phosphodiesterase activity"/>
    <property type="evidence" value="ECO:0007669"/>
    <property type="project" value="UniProtKB-EC"/>
</dbReference>
<dbReference type="RefSeq" id="WP_048248060.1">
    <property type="nucleotide sequence ID" value="NZ_LDWR01000034.1"/>
</dbReference>
<feature type="domain" description="GP-PDE" evidence="1">
    <location>
        <begin position="11"/>
        <end position="245"/>
    </location>
</feature>
<dbReference type="Gene3D" id="3.20.20.190">
    <property type="entry name" value="Phosphatidylinositol (PI) phosphodiesterase"/>
    <property type="match status" value="1"/>
</dbReference>
<dbReference type="EC" id="3.1.4.46" evidence="2"/>
<organism evidence="2 3">
    <name type="scientific">Burkholderia cepacia</name>
    <name type="common">Pseudomonas cepacia</name>
    <dbReference type="NCBI Taxonomy" id="292"/>
    <lineage>
        <taxon>Bacteria</taxon>
        <taxon>Pseudomonadati</taxon>
        <taxon>Pseudomonadota</taxon>
        <taxon>Betaproteobacteria</taxon>
        <taxon>Burkholderiales</taxon>
        <taxon>Burkholderiaceae</taxon>
        <taxon>Burkholderia</taxon>
        <taxon>Burkholderia cepacia complex</taxon>
    </lineage>
</organism>
<dbReference type="Proteomes" id="UP000036338">
    <property type="component" value="Unassembled WGS sequence"/>
</dbReference>
<dbReference type="Pfam" id="PF03009">
    <property type="entry name" value="GDPD"/>
    <property type="match status" value="1"/>
</dbReference>
<protein>
    <submittedName>
        <fullName evidence="2">Glycerophosphodiester phosphodiesterase</fullName>
        <ecNumber evidence="2">3.1.4.46</ecNumber>
    </submittedName>
</protein>
<comment type="caution">
    <text evidence="2">The sequence shown here is derived from an EMBL/GenBank/DDBJ whole genome shotgun (WGS) entry which is preliminary data.</text>
</comment>
<dbReference type="InterPro" id="IPR030395">
    <property type="entry name" value="GP_PDE_dom"/>
</dbReference>
<gene>
    <name evidence="2" type="primary">ugpQ</name>
    <name evidence="2" type="ORF">VL15_20080</name>
</gene>
<evidence type="ECO:0000259" key="1">
    <source>
        <dbReference type="PROSITE" id="PS51704"/>
    </source>
</evidence>
<dbReference type="AlphaFoldDB" id="A0A0J5ZN59"/>
<evidence type="ECO:0000313" key="2">
    <source>
        <dbReference type="EMBL" id="KML54770.1"/>
    </source>
</evidence>
<accession>A0A0J5ZN59</accession>
<dbReference type="NCBIfam" id="NF006989">
    <property type="entry name" value="PRK09454.1"/>
    <property type="match status" value="1"/>
</dbReference>
<dbReference type="PROSITE" id="PS51704">
    <property type="entry name" value="GP_PDE"/>
    <property type="match status" value="1"/>
</dbReference>
<sequence>MTTTSAPWVYPTFLAHRIGGTLAPENTVSGIDVCVKHGYRMVEFDVRLTANNVPFLMHDDTLERTTNGHGMSNEWQWIDLYNLDAGSWFGEQFAGEKLPALYQMGMVCQRHDILANIEMKSCPGNERRTATHVARALNMFWKDRWPLVSSFSQEMLAVFRECAPDFPVGMLFKDIPSDWKDIVKRLDCSSVHVKHTFLNAEIVKEMHTLGLKVMAYTVNDVDAAQALLSMGVDHICTDRPDLLRC</sequence>
<dbReference type="PANTHER" id="PTHR46211:SF1">
    <property type="entry name" value="GLYCEROPHOSPHODIESTER PHOSPHODIESTERASE, CYTOPLASMIC"/>
    <property type="match status" value="1"/>
</dbReference>
<dbReference type="PANTHER" id="PTHR46211">
    <property type="entry name" value="GLYCEROPHOSPHORYL DIESTER PHOSPHODIESTERASE"/>
    <property type="match status" value="1"/>
</dbReference>